<gene>
    <name evidence="2" type="primary">kgd</name>
    <name evidence="4" type="synonym">LOC105272942</name>
    <name evidence="2" type="ORF">g.8196</name>
</gene>
<dbReference type="AlphaFoldDB" id="A0A0C9R7T9"/>
<evidence type="ECO:0000313" key="2">
    <source>
        <dbReference type="EMBL" id="JAG73862.1"/>
    </source>
</evidence>
<evidence type="ECO:0000313" key="4">
    <source>
        <dbReference type="RefSeq" id="XP_011313476.1"/>
    </source>
</evidence>
<name>A0A0C9R7T9_9HYME</name>
<protein>
    <submittedName>
        <fullName evidence="2">Kgd protein</fullName>
    </submittedName>
</protein>
<keyword evidence="3" id="KW-1185">Reference proteome</keyword>
<accession>A0A0C9R7T9</accession>
<evidence type="ECO:0000256" key="1">
    <source>
        <dbReference type="SAM" id="MobiDB-lite"/>
    </source>
</evidence>
<evidence type="ECO:0000313" key="3">
    <source>
        <dbReference type="Proteomes" id="UP000694866"/>
    </source>
</evidence>
<accession>A0A9R1TR17</accession>
<feature type="region of interest" description="Disordered" evidence="1">
    <location>
        <begin position="15"/>
        <end position="35"/>
    </location>
</feature>
<dbReference type="OrthoDB" id="7691352at2759"/>
<dbReference type="RefSeq" id="XP_011313476.1">
    <property type="nucleotide sequence ID" value="XM_011315174.1"/>
</dbReference>
<dbReference type="Proteomes" id="UP000694866">
    <property type="component" value="Unplaced"/>
</dbReference>
<feature type="non-terminal residue" evidence="2">
    <location>
        <position position="129"/>
    </location>
</feature>
<reference evidence="4" key="2">
    <citation type="submission" date="2025-04" db="UniProtKB">
        <authorList>
            <consortium name="RefSeq"/>
        </authorList>
    </citation>
    <scope>IDENTIFICATION</scope>
</reference>
<sequence length="129" mass="14251">MSMYRFSKSGRLFVQGTREEDDRDNVAGSSPAGTDLQAIYTKRRLSTEVLGSSIESTKTSKRGENGTRRIVTRIIRKTTTLTRGEEKSVAEDLTNRAHVKSLQSAQYSKVTTQGSPKPKTVRISDIVVG</sequence>
<dbReference type="GeneID" id="105272942"/>
<proteinExistence type="predicted"/>
<organism evidence="2">
    <name type="scientific">Fopius arisanus</name>
    <dbReference type="NCBI Taxonomy" id="64838"/>
    <lineage>
        <taxon>Eukaryota</taxon>
        <taxon>Metazoa</taxon>
        <taxon>Ecdysozoa</taxon>
        <taxon>Arthropoda</taxon>
        <taxon>Hexapoda</taxon>
        <taxon>Insecta</taxon>
        <taxon>Pterygota</taxon>
        <taxon>Neoptera</taxon>
        <taxon>Endopterygota</taxon>
        <taxon>Hymenoptera</taxon>
        <taxon>Apocrita</taxon>
        <taxon>Ichneumonoidea</taxon>
        <taxon>Braconidae</taxon>
        <taxon>Opiinae</taxon>
        <taxon>Fopius</taxon>
    </lineage>
</organism>
<dbReference type="KEGG" id="fas:105272942"/>
<dbReference type="EMBL" id="GBYB01004095">
    <property type="protein sequence ID" value="JAG73862.1"/>
    <property type="molecule type" value="Transcribed_RNA"/>
</dbReference>
<reference evidence="2" key="1">
    <citation type="submission" date="2015-01" db="EMBL/GenBank/DDBJ databases">
        <title>Transcriptome Assembly of Fopius arisanus.</title>
        <authorList>
            <person name="Geib S."/>
        </authorList>
    </citation>
    <scope>NUCLEOTIDE SEQUENCE</scope>
</reference>